<feature type="compositionally biased region" description="Gly residues" evidence="1">
    <location>
        <begin position="169"/>
        <end position="179"/>
    </location>
</feature>
<dbReference type="EMBL" id="JAEHOE010000175">
    <property type="protein sequence ID" value="KAG2483474.1"/>
    <property type="molecule type" value="Genomic_DNA"/>
</dbReference>
<feature type="compositionally biased region" description="Low complexity" evidence="1">
    <location>
        <begin position="45"/>
        <end position="64"/>
    </location>
</feature>
<keyword evidence="2" id="KW-1133">Transmembrane helix</keyword>
<organism evidence="3 4">
    <name type="scientific">Edaphochlamys debaryana</name>
    <dbReference type="NCBI Taxonomy" id="47281"/>
    <lineage>
        <taxon>Eukaryota</taxon>
        <taxon>Viridiplantae</taxon>
        <taxon>Chlorophyta</taxon>
        <taxon>core chlorophytes</taxon>
        <taxon>Chlorophyceae</taxon>
        <taxon>CS clade</taxon>
        <taxon>Chlamydomonadales</taxon>
        <taxon>Chlamydomonadales incertae sedis</taxon>
        <taxon>Edaphochlamys</taxon>
    </lineage>
</organism>
<evidence type="ECO:0000256" key="1">
    <source>
        <dbReference type="SAM" id="MobiDB-lite"/>
    </source>
</evidence>
<accession>A0A836BQ71</accession>
<proteinExistence type="predicted"/>
<feature type="region of interest" description="Disordered" evidence="1">
    <location>
        <begin position="339"/>
        <end position="359"/>
    </location>
</feature>
<protein>
    <recommendedName>
        <fullName evidence="5">Reticulon-like protein</fullName>
    </recommendedName>
</protein>
<comment type="caution">
    <text evidence="3">The sequence shown here is derived from an EMBL/GenBank/DDBJ whole genome shotgun (WGS) entry which is preliminary data.</text>
</comment>
<feature type="transmembrane region" description="Helical" evidence="2">
    <location>
        <begin position="399"/>
        <end position="418"/>
    </location>
</feature>
<feature type="transmembrane region" description="Helical" evidence="2">
    <location>
        <begin position="462"/>
        <end position="483"/>
    </location>
</feature>
<evidence type="ECO:0000313" key="3">
    <source>
        <dbReference type="EMBL" id="KAG2483474.1"/>
    </source>
</evidence>
<dbReference type="AlphaFoldDB" id="A0A836BQ71"/>
<gene>
    <name evidence="3" type="ORF">HYH03_017657</name>
</gene>
<feature type="region of interest" description="Disordered" evidence="1">
    <location>
        <begin position="157"/>
        <end position="179"/>
    </location>
</feature>
<keyword evidence="4" id="KW-1185">Reference proteome</keyword>
<dbReference type="OrthoDB" id="548532at2759"/>
<dbReference type="Proteomes" id="UP000612055">
    <property type="component" value="Unassembled WGS sequence"/>
</dbReference>
<reference evidence="3" key="1">
    <citation type="journal article" date="2020" name="bioRxiv">
        <title>Comparative genomics of Chlamydomonas.</title>
        <authorList>
            <person name="Craig R.J."/>
            <person name="Hasan A.R."/>
            <person name="Ness R.W."/>
            <person name="Keightley P.D."/>
        </authorList>
    </citation>
    <scope>NUCLEOTIDE SEQUENCE</scope>
    <source>
        <strain evidence="3">CCAP 11/70</strain>
    </source>
</reference>
<sequence length="543" mass="56200">MFYECSCGFTATSATGFYKHLSVSKETGAGHQLVQARFSEKKKAPAASSEKQQQAQKPLAQEAAAADGSWVEEYLMVDDAKASSTSRSGRPPLPTSTSSRGGPAVDPEPEPSSTPKGWGMGRQRSGSLTSANAAPPTVATGIVDADEVELIEHVSSFGRGGRASSTSGAGAGAGAGAGGSTAQAALRMSTTMLNTMAVGLSPWRWFGSTAQGEAGTAAGDAAAGGDVGWGGLGQGDLLRAQSSPLPGSLGPEPAAGSSLEAMHAVRSVLTWQNPWVTGRIFGAGLYLAVCMRQLAKGHDLLQPSTALLAFCFLLLTRNCVRRGVASYRRAQAAAQQGEDAAAAAAAPSPREDDETERLREAAEMQQRVERVLRGAALQAARYGAAVVVLGLGLLSGRRAITSALVAGCLWLGMVLGELRLFSQPTFWLLCYVAVFFVPAAYARCREAMDAGVEAALRFVVRLLLQGSRTTLLGALGVGAVLMVALPLNIVLRASIAACGAFAVLLYSDRAAAAAQQQDGDGSAGEWPEASPRRLAASSHEHHE</sequence>
<evidence type="ECO:0000313" key="4">
    <source>
        <dbReference type="Proteomes" id="UP000612055"/>
    </source>
</evidence>
<evidence type="ECO:0000256" key="2">
    <source>
        <dbReference type="SAM" id="Phobius"/>
    </source>
</evidence>
<evidence type="ECO:0008006" key="5">
    <source>
        <dbReference type="Google" id="ProtNLM"/>
    </source>
</evidence>
<name>A0A836BQ71_9CHLO</name>
<feature type="region of interest" description="Disordered" evidence="1">
    <location>
        <begin position="38"/>
        <end position="64"/>
    </location>
</feature>
<keyword evidence="2" id="KW-0812">Transmembrane</keyword>
<feature type="region of interest" description="Disordered" evidence="1">
    <location>
        <begin position="81"/>
        <end position="135"/>
    </location>
</feature>
<feature type="transmembrane region" description="Helical" evidence="2">
    <location>
        <begin position="424"/>
        <end position="442"/>
    </location>
</feature>
<keyword evidence="2" id="KW-0472">Membrane</keyword>
<feature type="region of interest" description="Disordered" evidence="1">
    <location>
        <begin position="516"/>
        <end position="543"/>
    </location>
</feature>